<reference evidence="1" key="1">
    <citation type="submission" date="2022-12" db="EMBL/GenBank/DDBJ databases">
        <authorList>
            <person name="Alioto T."/>
            <person name="Alioto T."/>
            <person name="Gomez Garrido J."/>
        </authorList>
    </citation>
    <scope>NUCLEOTIDE SEQUENCE</scope>
</reference>
<gene>
    <name evidence="1" type="ORF">PODLI_1B030733</name>
</gene>
<dbReference type="Proteomes" id="UP001178461">
    <property type="component" value="Chromosome 9"/>
</dbReference>
<organism evidence="1 2">
    <name type="scientific">Podarcis lilfordi</name>
    <name type="common">Lilford's wall lizard</name>
    <dbReference type="NCBI Taxonomy" id="74358"/>
    <lineage>
        <taxon>Eukaryota</taxon>
        <taxon>Metazoa</taxon>
        <taxon>Chordata</taxon>
        <taxon>Craniata</taxon>
        <taxon>Vertebrata</taxon>
        <taxon>Euteleostomi</taxon>
        <taxon>Lepidosauria</taxon>
        <taxon>Squamata</taxon>
        <taxon>Bifurcata</taxon>
        <taxon>Unidentata</taxon>
        <taxon>Episquamata</taxon>
        <taxon>Laterata</taxon>
        <taxon>Lacertibaenia</taxon>
        <taxon>Lacertidae</taxon>
        <taxon>Podarcis</taxon>
    </lineage>
</organism>
<evidence type="ECO:0000313" key="2">
    <source>
        <dbReference type="Proteomes" id="UP001178461"/>
    </source>
</evidence>
<protein>
    <submittedName>
        <fullName evidence="1">Uncharacterized protein</fullName>
    </submittedName>
</protein>
<dbReference type="EMBL" id="OX395134">
    <property type="protein sequence ID" value="CAI5783539.1"/>
    <property type="molecule type" value="Genomic_DNA"/>
</dbReference>
<name>A0AA35KU57_9SAUR</name>
<accession>A0AA35KU57</accession>
<proteinExistence type="predicted"/>
<dbReference type="AlphaFoldDB" id="A0AA35KU57"/>
<feature type="non-terminal residue" evidence="1">
    <location>
        <position position="63"/>
    </location>
</feature>
<keyword evidence="2" id="KW-1185">Reference proteome</keyword>
<evidence type="ECO:0000313" key="1">
    <source>
        <dbReference type="EMBL" id="CAI5783539.1"/>
    </source>
</evidence>
<sequence>MEKGPENTVQVGLKGVRETSCARLVCGHQGASGQLPAHGVMDENTVGDPHLADKAMEKEAKKL</sequence>